<accession>A0A192Y6Q2</accession>
<sequence length="263" mass="29744">MFKSLNFNYTTQPSTEGICLYIGHGDIGLLEGNKFSTDITKKLEQCPYYLHVTVGESNTANQLTITGYTNNQPNIRSWHGQEAMDILLNNINSNNNVVQRELNFEVLIESVERKDPRVIILMALGALPSQDYPGHFNDLASDKQLFKREGSFIDYNEKEYSDTYNTITRKLFNLCGCGHPEAELRYIDDVLDIYRQGWNTSKRNECDKKYGFGPTTFMLHYLDSLGFAEHGTGAAGWLLDEGAWVNVLVKLAIKETEGGCTDV</sequence>
<dbReference type="EMBL" id="KU521356">
    <property type="protein sequence ID" value="ANM44990.1"/>
    <property type="molecule type" value="Genomic_DNA"/>
</dbReference>
<protein>
    <submittedName>
        <fullName evidence="1">Uncharacterized protein</fullName>
    </submittedName>
</protein>
<dbReference type="Proteomes" id="UP000224336">
    <property type="component" value="Segment"/>
</dbReference>
<organism evidence="1 2">
    <name type="scientific">Pseudomonas phage KTN4</name>
    <dbReference type="NCBI Taxonomy" id="1862701"/>
    <lineage>
        <taxon>Viruses</taxon>
        <taxon>Duplodnaviria</taxon>
        <taxon>Heunggongvirae</taxon>
        <taxon>Uroviricota</taxon>
        <taxon>Caudoviricetes</taxon>
        <taxon>Chimalliviridae</taxon>
        <taxon>Phikzvirus</taxon>
        <taxon>Phikzvirus phiKZ</taxon>
    </lineage>
</organism>
<gene>
    <name evidence="1" type="ORF">KTN4_232</name>
</gene>
<evidence type="ECO:0000313" key="1">
    <source>
        <dbReference type="EMBL" id="ANM44990.1"/>
    </source>
</evidence>
<evidence type="ECO:0000313" key="2">
    <source>
        <dbReference type="Proteomes" id="UP000224336"/>
    </source>
</evidence>
<reference evidence="1 2" key="1">
    <citation type="journal article" date="2016" name="Sci. Rep.">
        <title>A proposed integrated approach for the preclinical evaluation of phage therapy in Pseudomonas infections.</title>
        <authorList>
            <person name="Danis-Wlodarczyk K."/>
            <person name="Vandenheuvel D."/>
            <person name="Jang H.B."/>
            <person name="Briers Y."/>
            <person name="Olszak T."/>
            <person name="Arabski M."/>
            <person name="Wasik S."/>
            <person name="Drabik M."/>
            <person name="Higgins G."/>
            <person name="Tyrrell J."/>
            <person name="Harvey B.J."/>
            <person name="Noben J.P."/>
            <person name="Lavigne R."/>
            <person name="Drulis-Kawa Z."/>
        </authorList>
    </citation>
    <scope>NUCLEOTIDE SEQUENCE [LARGE SCALE GENOMIC DNA]</scope>
</reference>
<proteinExistence type="predicted"/>
<name>A0A192Y6Q2_9CAUD</name>